<dbReference type="InterPro" id="IPR043502">
    <property type="entry name" value="DNA/RNA_pol_sf"/>
</dbReference>
<feature type="domain" description="DNA-directed RNA polymerase C-terminal" evidence="1">
    <location>
        <begin position="6"/>
        <end position="149"/>
    </location>
</feature>
<keyword evidence="3" id="KW-1185">Reference proteome</keyword>
<dbReference type="Gene3D" id="1.10.287.280">
    <property type="match status" value="1"/>
</dbReference>
<sequence length="404" mass="45987">MQTFTGREYLKIDIANNYGLDKKDWDERIAWFDRNEHNLGALIKEADEPALFYAGVNAWKAVKAGEPIGYPIALDATSSGLQILACLTGDRQAAELCNVVNYYEDGKPKRRDGYTVIYKAMLEVLGESGRIKRDDCKQAIMTALYGSEAMPKQVFGEGILLKVFENTMSEKAPAVWELNKFWLQCGNPEATEYHWVLPDGFNVHIKVMVPEVQTVHFLNKPYDVVRMVQGVEEKTRMLSANTTHSLDGMVVRELIRRCNYDPELVKYVKQLCYGVNVDQVTIEGNAEMVVQLWTYYKDTGYLSARIFDYLDAGTIHLVDRTVIMELIESLPAKPFKVLSVHDCFRCLPQYGNDLRRQYNIQLATIAKSDLLSFIMSQVLGEKVTIGKLDPDLWKDIVDTEYALS</sequence>
<dbReference type="GeneID" id="55607656"/>
<protein>
    <submittedName>
        <fullName evidence="2">RNA polymerase 2 subunit A</fullName>
    </submittedName>
</protein>
<evidence type="ECO:0000313" key="2">
    <source>
        <dbReference type="EMBL" id="AVJ48936.1"/>
    </source>
</evidence>
<reference evidence="3" key="1">
    <citation type="submission" date="2018-02" db="EMBL/GenBank/DDBJ databases">
        <title>Complete genome of Klebsiella pneumoniae Podoviridae bacteriophage KP8.</title>
        <authorList>
            <person name="Bokovaya O."/>
            <person name="Tikunov A."/>
            <person name="Morozova V."/>
        </authorList>
    </citation>
    <scope>NUCLEOTIDE SEQUENCE [LARGE SCALE GENOMIC DNA]</scope>
</reference>
<accession>A0A2P1CCI4</accession>
<dbReference type="SUPFAM" id="SSF56672">
    <property type="entry name" value="DNA/RNA polymerases"/>
    <property type="match status" value="1"/>
</dbReference>
<dbReference type="Proteomes" id="UP000241488">
    <property type="component" value="Segment"/>
</dbReference>
<dbReference type="Pfam" id="PF00940">
    <property type="entry name" value="RNA_pol"/>
    <property type="match status" value="1"/>
</dbReference>
<evidence type="ECO:0000313" key="3">
    <source>
        <dbReference type="Proteomes" id="UP000241488"/>
    </source>
</evidence>
<name>A0A2P1CCI4_9CAUD</name>
<dbReference type="EMBL" id="MG922974">
    <property type="protein sequence ID" value="AVJ48936.1"/>
    <property type="molecule type" value="Genomic_DNA"/>
</dbReference>
<dbReference type="InterPro" id="IPR046950">
    <property type="entry name" value="DNA-dir_Rpol_C_phage-type"/>
</dbReference>
<evidence type="ECO:0000259" key="1">
    <source>
        <dbReference type="Pfam" id="PF00940"/>
    </source>
</evidence>
<organism evidence="2 3">
    <name type="scientific">Klebsiella phage KP8</name>
    <dbReference type="NCBI Taxonomy" id="2099850"/>
    <lineage>
        <taxon>Viruses</taxon>
        <taxon>Duplodnaviria</taxon>
        <taxon>Heunggongvirae</taxon>
        <taxon>Uroviricota</taxon>
        <taxon>Caudoviricetes</taxon>
        <taxon>Schitoviridae</taxon>
        <taxon>Enquatrovirinae</taxon>
        <taxon>Kaypoctavirus</taxon>
        <taxon>Kaypoctavirus KP8</taxon>
    </lineage>
</organism>
<dbReference type="RefSeq" id="YP_009837466.1">
    <property type="nucleotide sequence ID" value="NC_048700.1"/>
</dbReference>
<dbReference type="KEGG" id="vg:55607656"/>
<proteinExistence type="predicted"/>